<dbReference type="Gene3D" id="3.40.50.1010">
    <property type="entry name" value="5'-nuclease"/>
    <property type="match status" value="1"/>
</dbReference>
<proteinExistence type="inferred from homology"/>
<sequence>MGIPYLTKHLIPYADSVFLGGDADDQKQDEAPRVRSVVIDGPSLVYHVYYRLLAWMNPVHDVLDLQPTCNEVSRAVVTCLLELTRRGIEIHKICFDGALPVSKRETRRARIEKSRHRLELSRRRAPTSSNEWREEIVLPPTQLWQGRNLPARWRNLPENPFMVSAVFEDLRTRWNREHILREIECDPSHLPDGDYPWAEIAVMVPGEADVECALVSKLTGSAILTNDSDLIVHDLGPDGAVVFLNTVQLVEDTKDKANARIKAMRLHPNDLALRLGIKNIPRFAYELNENPHLGFSELLRRSKDSQGMTDGSEQYRQFLREYQPGSYGSSAVQDRVYIQNLDPRVSELFWQYELPDVFCEADQPHVYLGILFEDHSRKCAWEFGRFYRALAYSLLNQAYPPARQFTTVCEFVRRGTRIVAEQITLCGSKTLISDLSTVQKRLDLAQSVFGADDPSTFWVMFAVAEIYCDASSQTSFPSAVQLERYLTKGFAGQKTEWTDVHFLAQIHAVLYSLRVLQQLLRLLPDDNLTGSNKLILGKLPPLHNLLPSRQDISRQFSSSSGLANRLVYQLVTTYG</sequence>
<name>A0A0F7TXH6_PENBI</name>
<dbReference type="PANTHER" id="PTHR15665:SF1">
    <property type="entry name" value="PROTEIN ASTEROID HOMOLOG 1"/>
    <property type="match status" value="1"/>
</dbReference>
<evidence type="ECO:0000259" key="2">
    <source>
        <dbReference type="Pfam" id="PF12813"/>
    </source>
</evidence>
<evidence type="ECO:0000313" key="3">
    <source>
        <dbReference type="EMBL" id="CEJ61378.1"/>
    </source>
</evidence>
<dbReference type="STRING" id="104259.A0A0F7TXH6"/>
<dbReference type="AlphaFoldDB" id="A0A0F7TXH6"/>
<comment type="similarity">
    <text evidence="1">Belongs to the asteroid family.</text>
</comment>
<evidence type="ECO:0000256" key="1">
    <source>
        <dbReference type="ARBA" id="ARBA00007398"/>
    </source>
</evidence>
<dbReference type="Pfam" id="PF12813">
    <property type="entry name" value="XPG_I_2"/>
    <property type="match status" value="1"/>
</dbReference>
<dbReference type="InterPro" id="IPR039436">
    <property type="entry name" value="Asteroid_dom"/>
</dbReference>
<protein>
    <recommendedName>
        <fullName evidence="2">Asteroid domain-containing protein</fullName>
    </recommendedName>
</protein>
<accession>A0A0F7TXH6</accession>
<dbReference type="OrthoDB" id="5297549at2759"/>
<dbReference type="InterPro" id="IPR029060">
    <property type="entry name" value="PIN-like_dom_sf"/>
</dbReference>
<gene>
    <name evidence="3" type="ORF">PMG11_09913</name>
</gene>
<reference evidence="4" key="1">
    <citation type="journal article" date="2015" name="Genome Announc.">
        <title>Draft genome sequence of the fungus Penicillium brasilianum MG11.</title>
        <authorList>
            <person name="Horn F."/>
            <person name="Linde J."/>
            <person name="Mattern D.J."/>
            <person name="Walther G."/>
            <person name="Guthke R."/>
            <person name="Brakhage A.A."/>
            <person name="Valiante V."/>
        </authorList>
    </citation>
    <scope>NUCLEOTIDE SEQUENCE [LARGE SCALE GENOMIC DNA]</scope>
    <source>
        <strain evidence="4">MG11</strain>
    </source>
</reference>
<keyword evidence="4" id="KW-1185">Reference proteome</keyword>
<dbReference type="CDD" id="cd18675">
    <property type="entry name" value="PIN_SpAst1-like"/>
    <property type="match status" value="1"/>
</dbReference>
<dbReference type="SUPFAM" id="SSF88723">
    <property type="entry name" value="PIN domain-like"/>
    <property type="match status" value="1"/>
</dbReference>
<dbReference type="InterPro" id="IPR026832">
    <property type="entry name" value="Asteroid"/>
</dbReference>
<dbReference type="EMBL" id="CDHK01000011">
    <property type="protein sequence ID" value="CEJ61378.1"/>
    <property type="molecule type" value="Genomic_DNA"/>
</dbReference>
<feature type="domain" description="Asteroid" evidence="2">
    <location>
        <begin position="158"/>
        <end position="425"/>
    </location>
</feature>
<dbReference type="PANTHER" id="PTHR15665">
    <property type="entry name" value="ASTEROID PROTEIN"/>
    <property type="match status" value="1"/>
</dbReference>
<evidence type="ECO:0000313" key="4">
    <source>
        <dbReference type="Proteomes" id="UP000042958"/>
    </source>
</evidence>
<dbReference type="Proteomes" id="UP000042958">
    <property type="component" value="Unassembled WGS sequence"/>
</dbReference>
<organism evidence="3 4">
    <name type="scientific">Penicillium brasilianum</name>
    <dbReference type="NCBI Taxonomy" id="104259"/>
    <lineage>
        <taxon>Eukaryota</taxon>
        <taxon>Fungi</taxon>
        <taxon>Dikarya</taxon>
        <taxon>Ascomycota</taxon>
        <taxon>Pezizomycotina</taxon>
        <taxon>Eurotiomycetes</taxon>
        <taxon>Eurotiomycetidae</taxon>
        <taxon>Eurotiales</taxon>
        <taxon>Aspergillaceae</taxon>
        <taxon>Penicillium</taxon>
    </lineage>
</organism>